<dbReference type="GO" id="GO:0007156">
    <property type="term" value="P:homophilic cell adhesion via plasma membrane adhesion molecules"/>
    <property type="evidence" value="ECO:0007669"/>
    <property type="project" value="InterPro"/>
</dbReference>
<feature type="domain" description="Cadherin" evidence="14">
    <location>
        <begin position="280"/>
        <end position="387"/>
    </location>
</feature>
<dbReference type="Pfam" id="PF00028">
    <property type="entry name" value="Cadherin"/>
    <property type="match status" value="6"/>
</dbReference>
<dbReference type="PROSITE" id="PS50268">
    <property type="entry name" value="CADHERIN_2"/>
    <property type="match status" value="7"/>
</dbReference>
<keyword evidence="7" id="KW-0130">Cell adhesion</keyword>
<evidence type="ECO:0000256" key="8">
    <source>
        <dbReference type="ARBA" id="ARBA00022989"/>
    </source>
</evidence>
<protein>
    <recommendedName>
        <fullName evidence="14">Cadherin domain-containing protein</fullName>
    </recommendedName>
</protein>
<dbReference type="Gene3D" id="2.60.40.60">
    <property type="entry name" value="Cadherins"/>
    <property type="match status" value="7"/>
</dbReference>
<dbReference type="PANTHER" id="PTHR24028">
    <property type="entry name" value="CADHERIN-87A"/>
    <property type="match status" value="1"/>
</dbReference>
<name>A0AAD9K7A3_9ANNE</name>
<reference evidence="15" key="1">
    <citation type="journal article" date="2023" name="Mol. Biol. Evol.">
        <title>Third-Generation Sequencing Reveals the Adaptive Role of the Epigenome in Three Deep-Sea Polychaetes.</title>
        <authorList>
            <person name="Perez M."/>
            <person name="Aroh O."/>
            <person name="Sun Y."/>
            <person name="Lan Y."/>
            <person name="Juniper S.K."/>
            <person name="Young C.R."/>
            <person name="Angers B."/>
            <person name="Qian P.Y."/>
        </authorList>
    </citation>
    <scope>NUCLEOTIDE SEQUENCE</scope>
    <source>
        <strain evidence="15">P08H-3</strain>
    </source>
</reference>
<dbReference type="InterPro" id="IPR050174">
    <property type="entry name" value="Protocadherin/Cadherin-CA"/>
</dbReference>
<feature type="transmembrane region" description="Helical" evidence="13">
    <location>
        <begin position="33"/>
        <end position="54"/>
    </location>
</feature>
<feature type="domain" description="Cadherin" evidence="14">
    <location>
        <begin position="54"/>
        <end position="169"/>
    </location>
</feature>
<keyword evidence="16" id="KW-1185">Reference proteome</keyword>
<evidence type="ECO:0000256" key="10">
    <source>
        <dbReference type="ARBA" id="ARBA00023180"/>
    </source>
</evidence>
<accession>A0AAD9K7A3</accession>
<evidence type="ECO:0000256" key="5">
    <source>
        <dbReference type="ARBA" id="ARBA00022737"/>
    </source>
</evidence>
<keyword evidence="3 13" id="KW-0812">Transmembrane</keyword>
<keyword evidence="8 13" id="KW-1133">Transmembrane helix</keyword>
<feature type="transmembrane region" description="Helical" evidence="13">
    <location>
        <begin position="823"/>
        <end position="851"/>
    </location>
</feature>
<evidence type="ECO:0000256" key="3">
    <source>
        <dbReference type="ARBA" id="ARBA00022692"/>
    </source>
</evidence>
<dbReference type="PANTHER" id="PTHR24028:SF146">
    <property type="entry name" value="CADHERIN 96CB, ISOFORM D-RELATED"/>
    <property type="match status" value="1"/>
</dbReference>
<evidence type="ECO:0000256" key="1">
    <source>
        <dbReference type="ARBA" id="ARBA00004251"/>
    </source>
</evidence>
<feature type="domain" description="Cadherin" evidence="14">
    <location>
        <begin position="711"/>
        <end position="815"/>
    </location>
</feature>
<evidence type="ECO:0000313" key="16">
    <source>
        <dbReference type="Proteomes" id="UP001208570"/>
    </source>
</evidence>
<dbReference type="FunFam" id="2.60.40.60:FF:000485">
    <property type="entry name" value="Uncharacterized protein"/>
    <property type="match status" value="1"/>
</dbReference>
<dbReference type="EMBL" id="JAODUP010000041">
    <property type="protein sequence ID" value="KAK2166154.1"/>
    <property type="molecule type" value="Genomic_DNA"/>
</dbReference>
<dbReference type="GO" id="GO:0005886">
    <property type="term" value="C:plasma membrane"/>
    <property type="evidence" value="ECO:0007669"/>
    <property type="project" value="UniProtKB-SubCell"/>
</dbReference>
<evidence type="ECO:0000256" key="7">
    <source>
        <dbReference type="ARBA" id="ARBA00022889"/>
    </source>
</evidence>
<dbReference type="SMART" id="SM00112">
    <property type="entry name" value="CA"/>
    <property type="match status" value="7"/>
</dbReference>
<comment type="subcellular location">
    <subcellularLocation>
        <location evidence="1">Cell membrane</location>
        <topology evidence="1">Single-pass type I membrane protein</topology>
    </subcellularLocation>
</comment>
<evidence type="ECO:0000256" key="11">
    <source>
        <dbReference type="PROSITE-ProRule" id="PRU00043"/>
    </source>
</evidence>
<dbReference type="InterPro" id="IPR020894">
    <property type="entry name" value="Cadherin_CS"/>
</dbReference>
<comment type="caution">
    <text evidence="15">The sequence shown here is derived from an EMBL/GenBank/DDBJ whole genome shotgun (WGS) entry which is preliminary data.</text>
</comment>
<keyword evidence="2" id="KW-1003">Cell membrane</keyword>
<dbReference type="AlphaFoldDB" id="A0AAD9K7A3"/>
<feature type="domain" description="Cadherin" evidence="14">
    <location>
        <begin position="498"/>
        <end position="601"/>
    </location>
</feature>
<dbReference type="InterPro" id="IPR002126">
    <property type="entry name" value="Cadherin-like_dom"/>
</dbReference>
<keyword evidence="5" id="KW-0677">Repeat</keyword>
<dbReference type="PROSITE" id="PS00232">
    <property type="entry name" value="CADHERIN_1"/>
    <property type="match status" value="4"/>
</dbReference>
<evidence type="ECO:0000256" key="13">
    <source>
        <dbReference type="SAM" id="Phobius"/>
    </source>
</evidence>
<dbReference type="PRINTS" id="PR00205">
    <property type="entry name" value="CADHERIN"/>
</dbReference>
<sequence length="897" mass="98379">MDLRVGEALLSVIYHSSDTSTTDMIGRVSGCGYFLWLYGALLWIVTAFVVVSGARNILRYRLEEEVAVGTRVGDILRDSHLKQTYSSSPDILAQLRFGFLTESEMSFSIGAISGVLQTSGRIDRESIPGCPKLDICEVTLDVAVQPVQYFQIIKVTIEILDINDNAPVFPDGEITHPILESALRGSSFVIPTATDLDSPLYGVEKYQLDSDDDTFGISQKEKVDGAFDLRLTVQKSLDREIRDRYRVTILALDGGNPANKGYMNIIIPVMDSNDNSPIFDNATYRVTIPESISIGVSVLRVHATDQDLGQNGRILYGFSPMTQGLYGDILAVNQETGDIYISGSLDREKVSVCNLIVTATDQGPDSLPSDTTVVVTITDVNDNAPEITINTLGSKKPGRAQISEDAAVGTFVAHVSVTDPDVGINGRLNCSLNDYTFDLRQTFDTEYQIVTARSLDRETIPQYGLEIVCRDKGQPPQVSIKRLAIEILDVNDNSPVFSQKSYTANMVENNFIGIGVIQTVATDRDIGKNGDISYSLSFDASETFEIDSHSGAIKTRTTIDRERTPQYHFQVIATDHGAPPRSAVAHVVVNVEDINDETPRFVSPSFTFYVGENEPERTEVGKVTAVDRDAPPYNQFMYTFDDRGSFSLPFMLDTRSGKITTKRPLDREKKDNYRLTVKATDQGTPPMSSTASITILVSDKNDNAPKFDFPNPKNNSVFISNKVPVGSTVAQISAHDSDNGNNAKVTFYIRAGNEKGMFSLNPDSGIVNVNVPLNEVEFATFELGLQAKDHGTPQLKSTMNLKIVVNSSIPYPPGKLRHTGSVFHYNVIVVVAVACGGAVITVSLIVGIILVRNQGRKRRVHKYNCRMEAKKMLSSKELQSAAPEESIPIKNGPQVGQ</sequence>
<feature type="domain" description="Cadherin" evidence="14">
    <location>
        <begin position="178"/>
        <end position="279"/>
    </location>
</feature>
<gene>
    <name evidence="15" type="ORF">LSH36_41g10013</name>
</gene>
<feature type="domain" description="Cadherin" evidence="14">
    <location>
        <begin position="394"/>
        <end position="497"/>
    </location>
</feature>
<dbReference type="FunFam" id="2.60.40.60:FF:000007">
    <property type="entry name" value="Protocadherin alpha 2"/>
    <property type="match status" value="1"/>
</dbReference>
<dbReference type="GO" id="GO:0005509">
    <property type="term" value="F:calcium ion binding"/>
    <property type="evidence" value="ECO:0007669"/>
    <property type="project" value="UniProtKB-UniRule"/>
</dbReference>
<evidence type="ECO:0000259" key="14">
    <source>
        <dbReference type="PROSITE" id="PS50268"/>
    </source>
</evidence>
<evidence type="ECO:0000313" key="15">
    <source>
        <dbReference type="EMBL" id="KAK2166154.1"/>
    </source>
</evidence>
<keyword evidence="9 13" id="KW-0472">Membrane</keyword>
<keyword evidence="4" id="KW-0732">Signal</keyword>
<dbReference type="Proteomes" id="UP001208570">
    <property type="component" value="Unassembled WGS sequence"/>
</dbReference>
<feature type="region of interest" description="Disordered" evidence="12">
    <location>
        <begin position="875"/>
        <end position="897"/>
    </location>
</feature>
<dbReference type="InterPro" id="IPR015919">
    <property type="entry name" value="Cadherin-like_sf"/>
</dbReference>
<dbReference type="FunFam" id="2.60.40.60:FF:000002">
    <property type="entry name" value="Protocadherin alpha 2"/>
    <property type="match status" value="1"/>
</dbReference>
<dbReference type="CDD" id="cd11304">
    <property type="entry name" value="Cadherin_repeat"/>
    <property type="match status" value="7"/>
</dbReference>
<keyword evidence="10" id="KW-0325">Glycoprotein</keyword>
<evidence type="ECO:0000256" key="12">
    <source>
        <dbReference type="SAM" id="MobiDB-lite"/>
    </source>
</evidence>
<evidence type="ECO:0000256" key="4">
    <source>
        <dbReference type="ARBA" id="ARBA00022729"/>
    </source>
</evidence>
<dbReference type="SUPFAM" id="SSF49313">
    <property type="entry name" value="Cadherin-like"/>
    <property type="match status" value="6"/>
</dbReference>
<dbReference type="FunFam" id="2.60.40.60:FF:000020">
    <property type="entry name" value="Dachsous cadherin-related 1b"/>
    <property type="match status" value="2"/>
</dbReference>
<evidence type="ECO:0000256" key="2">
    <source>
        <dbReference type="ARBA" id="ARBA00022475"/>
    </source>
</evidence>
<dbReference type="FunFam" id="2.60.40.60:FF:000116">
    <property type="entry name" value="Dachsous cadherin-related 2"/>
    <property type="match status" value="1"/>
</dbReference>
<proteinExistence type="predicted"/>
<organism evidence="15 16">
    <name type="scientific">Paralvinella palmiformis</name>
    <dbReference type="NCBI Taxonomy" id="53620"/>
    <lineage>
        <taxon>Eukaryota</taxon>
        <taxon>Metazoa</taxon>
        <taxon>Spiralia</taxon>
        <taxon>Lophotrochozoa</taxon>
        <taxon>Annelida</taxon>
        <taxon>Polychaeta</taxon>
        <taxon>Sedentaria</taxon>
        <taxon>Canalipalpata</taxon>
        <taxon>Terebellida</taxon>
        <taxon>Terebelliformia</taxon>
        <taxon>Alvinellidae</taxon>
        <taxon>Paralvinella</taxon>
    </lineage>
</organism>
<evidence type="ECO:0000256" key="9">
    <source>
        <dbReference type="ARBA" id="ARBA00023136"/>
    </source>
</evidence>
<evidence type="ECO:0000256" key="6">
    <source>
        <dbReference type="ARBA" id="ARBA00022837"/>
    </source>
</evidence>
<keyword evidence="6 11" id="KW-0106">Calcium</keyword>
<feature type="domain" description="Cadherin" evidence="14">
    <location>
        <begin position="602"/>
        <end position="707"/>
    </location>
</feature>
<dbReference type="GO" id="GO:0007163">
    <property type="term" value="P:establishment or maintenance of cell polarity"/>
    <property type="evidence" value="ECO:0007669"/>
    <property type="project" value="UniProtKB-ARBA"/>
</dbReference>